<dbReference type="Proteomes" id="UP000290527">
    <property type="component" value="Unassembled WGS sequence"/>
</dbReference>
<keyword evidence="3" id="KW-0326">Glycosidase</keyword>
<keyword evidence="2" id="KW-0378">Hydrolase</keyword>
<evidence type="ECO:0000313" key="5">
    <source>
        <dbReference type="EMBL" id="GBF36841.1"/>
    </source>
</evidence>
<dbReference type="PANTHER" id="PTHR31616">
    <property type="entry name" value="TREHALASE"/>
    <property type="match status" value="1"/>
</dbReference>
<dbReference type="InterPro" id="IPR046966">
    <property type="entry name" value="Glucoamylase_active_site"/>
</dbReference>
<feature type="domain" description="GH15-like" evidence="4">
    <location>
        <begin position="278"/>
        <end position="343"/>
    </location>
</feature>
<evidence type="ECO:0000256" key="1">
    <source>
        <dbReference type="ARBA" id="ARBA00006188"/>
    </source>
</evidence>
<dbReference type="OrthoDB" id="36362at2157"/>
<dbReference type="GO" id="GO:0005975">
    <property type="term" value="P:carbohydrate metabolic process"/>
    <property type="evidence" value="ECO:0007669"/>
    <property type="project" value="InterPro"/>
</dbReference>
<evidence type="ECO:0000256" key="2">
    <source>
        <dbReference type="ARBA" id="ARBA00022801"/>
    </source>
</evidence>
<evidence type="ECO:0000313" key="6">
    <source>
        <dbReference type="Proteomes" id="UP000290527"/>
    </source>
</evidence>
<proteinExistence type="inferred from homology"/>
<evidence type="ECO:0000259" key="4">
    <source>
        <dbReference type="Pfam" id="PF00723"/>
    </source>
</evidence>
<dbReference type="InterPro" id="IPR012341">
    <property type="entry name" value="6hp_glycosidase-like_sf"/>
</dbReference>
<dbReference type="Pfam" id="PF00723">
    <property type="entry name" value="Glyco_hydro_15"/>
    <property type="match status" value="2"/>
</dbReference>
<protein>
    <recommendedName>
        <fullName evidence="4">GH15-like domain-containing protein</fullName>
    </recommendedName>
</protein>
<dbReference type="EMBL" id="BFAX01000004">
    <property type="protein sequence ID" value="GBF36841.1"/>
    <property type="molecule type" value="Genomic_DNA"/>
</dbReference>
<comment type="similarity">
    <text evidence="1">Belongs to the glycosyl hydrolase 15 family.</text>
</comment>
<feature type="domain" description="GH15-like" evidence="4">
    <location>
        <begin position="354"/>
        <end position="667"/>
    </location>
</feature>
<reference evidence="5 6" key="1">
    <citation type="journal article" date="2019" name="Int. J. Syst. Evol. Microbiol.">
        <title>Methanofervidicoccus abyssi gen. nov., sp. nov., a hydrogenotrophic methanogen, isolated from a hydrothermal vent chimney in the Mid-Cayman Spreading Center, the Caribbean Sea.</title>
        <authorList>
            <person name="Sakai S."/>
            <person name="Takaki Y."/>
            <person name="Miyazaki M."/>
            <person name="Ogawara M."/>
            <person name="Yanagawa K."/>
            <person name="Miyazaki J."/>
            <person name="Takai K."/>
        </authorList>
    </citation>
    <scope>NUCLEOTIDE SEQUENCE [LARGE SCALE GENOMIC DNA]</scope>
    <source>
        <strain evidence="5 6">HHB</strain>
    </source>
</reference>
<dbReference type="GO" id="GO:0004553">
    <property type="term" value="F:hydrolase activity, hydrolyzing O-glycosyl compounds"/>
    <property type="evidence" value="ECO:0007669"/>
    <property type="project" value="TreeGrafter"/>
</dbReference>
<dbReference type="SUPFAM" id="SSF48208">
    <property type="entry name" value="Six-hairpin glycosidases"/>
    <property type="match status" value="1"/>
</dbReference>
<comment type="caution">
    <text evidence="5">The sequence shown here is derived from an EMBL/GenBank/DDBJ whole genome shotgun (WGS) entry which is preliminary data.</text>
</comment>
<dbReference type="PANTHER" id="PTHR31616:SF0">
    <property type="entry name" value="GLUCAN 1,4-ALPHA-GLUCOSIDASE"/>
    <property type="match status" value="1"/>
</dbReference>
<keyword evidence="6" id="KW-1185">Reference proteome</keyword>
<name>A0A401HRS7_9EURY</name>
<dbReference type="InterPro" id="IPR008928">
    <property type="entry name" value="6-hairpin_glycosidase_sf"/>
</dbReference>
<dbReference type="RefSeq" id="WP_131007663.1">
    <property type="nucleotide sequence ID" value="NZ_BFAX01000004.1"/>
</dbReference>
<dbReference type="Gene3D" id="1.50.10.10">
    <property type="match status" value="1"/>
</dbReference>
<sequence length="677" mass="78541">MVGIVGNGKLLAKLDDSGTIEYLFYPQLGFEKHIFDSAFALHYDSKTRWHWDYSWNITQKYLKDTNVLKTIYENDTFLITSIDYITVSHDILVKKLSIINKSEEKKHIKLFFYENLRMGEHPGENNVKFMKDNNCIVKYDNKYICSIGSNRKVSSYQCGVRYSDSSAYKDIENGILKEQEEARGTITDSALCWDIVVNPMNISQKITIPIYIVMREHGGRYDRGFIEVINTLNIAMKNRKDLYNMTLTYWRDILENRQNNLNITFLKDHEEHKRLKYADVCKRSILTIMMLCSPMGGIIASPSLYPDYRYVWNRDGSYMVVALDICGITHVGEKFFHWCKRTQNKDGSWTQNYYIDGNPRFTGMQNDQIGTTLWAILIHYRVTNDRVFLKKYWDMVRKGANYLADTVKTLSPCYDLWEEKYGVFAYTLGATYGGLKSACKIFKVLERENFKIDSSCKRDYSKWLSTIENLRSIINGFYLEEECRFAKSINPLDKTIDTSILGLSFPYNLIPADDPRMISTALQVESAYSYLVGGIGRYPGDVYFGGNPWIITTLWLAMYYKKLVDLLSKGMNTPSLNFDGDSVCYEDGEDSVEDKKEIKEIIKSLKEGNIPKDRIVSHCYKKYHQLINWVLNHCYNELFPEQIHKDSGAPFSAIPLGWSHAFAIMAVHLDNYDILMP</sequence>
<dbReference type="AlphaFoldDB" id="A0A401HRS7"/>
<gene>
    <name evidence="5" type="ORF">MHHB_P1071</name>
</gene>
<dbReference type="InterPro" id="IPR011613">
    <property type="entry name" value="GH15-like"/>
</dbReference>
<accession>A0A401HRS7</accession>
<dbReference type="PROSITE" id="PS00820">
    <property type="entry name" value="GLUCOAMYLASE"/>
    <property type="match status" value="1"/>
</dbReference>
<evidence type="ECO:0000256" key="3">
    <source>
        <dbReference type="ARBA" id="ARBA00023295"/>
    </source>
</evidence>
<organism evidence="5 6">
    <name type="scientific">Methanofervidicoccus abyssi</name>
    <dbReference type="NCBI Taxonomy" id="2082189"/>
    <lineage>
        <taxon>Archaea</taxon>
        <taxon>Methanobacteriati</taxon>
        <taxon>Methanobacteriota</taxon>
        <taxon>Methanomada group</taxon>
        <taxon>Methanococci</taxon>
        <taxon>Methanococcales</taxon>
        <taxon>Methanofervidicoccus</taxon>
    </lineage>
</organism>